<evidence type="ECO:0000313" key="4">
    <source>
        <dbReference type="EMBL" id="CED85598.1"/>
    </source>
</evidence>
<dbReference type="InterPro" id="IPR007681">
    <property type="entry name" value="Mog1"/>
</dbReference>
<organism evidence="4">
    <name type="scientific">Phaffia rhodozyma</name>
    <name type="common">Yeast</name>
    <name type="synonym">Xanthophyllomyces dendrorhous</name>
    <dbReference type="NCBI Taxonomy" id="264483"/>
    <lineage>
        <taxon>Eukaryota</taxon>
        <taxon>Fungi</taxon>
        <taxon>Dikarya</taxon>
        <taxon>Basidiomycota</taxon>
        <taxon>Agaricomycotina</taxon>
        <taxon>Tremellomycetes</taxon>
        <taxon>Cystofilobasidiales</taxon>
        <taxon>Mrakiaceae</taxon>
        <taxon>Phaffia</taxon>
    </lineage>
</organism>
<evidence type="ECO:0000256" key="1">
    <source>
        <dbReference type="ARBA" id="ARBA00010307"/>
    </source>
</evidence>
<dbReference type="InterPro" id="IPR016123">
    <property type="entry name" value="Mog1/PsbP_a/b/a-sand"/>
</dbReference>
<evidence type="ECO:0000256" key="3">
    <source>
        <dbReference type="ARBA" id="ARBA00022927"/>
    </source>
</evidence>
<dbReference type="AlphaFoldDB" id="A0A0F7SZ51"/>
<dbReference type="GO" id="GO:0005085">
    <property type="term" value="F:guanyl-nucleotide exchange factor activity"/>
    <property type="evidence" value="ECO:0007669"/>
    <property type="project" value="TreeGrafter"/>
</dbReference>
<keyword evidence="3" id="KW-0653">Protein transport</keyword>
<sequence length="186" mass="20206">MSSNTTSYPLFGGALSIDLPAGLLDASDIRQVPDTQEVFLAHDSELSYIIEILEAVESDECAGAIKFHFDSLAHDNTALSSTITSIDSPSSLSTESAVKFSDFPPSPPNQPTVVTLCGNQVVQKFGKKELEGEVVIFMAVWRIQGKNTDIVFTINCPEPSFRQAAEQAFRAAVPMFKVNDWNLFAG</sequence>
<dbReference type="GO" id="GO:0031267">
    <property type="term" value="F:small GTPase binding"/>
    <property type="evidence" value="ECO:0007669"/>
    <property type="project" value="TreeGrafter"/>
</dbReference>
<protein>
    <submittedName>
        <fullName evidence="4">RAN guanine nucleotide release factor</fullName>
    </submittedName>
</protein>
<dbReference type="Gene3D" id="3.40.1000.10">
    <property type="entry name" value="Mog1/PsbP, alpha/beta/alpha sandwich"/>
    <property type="match status" value="1"/>
</dbReference>
<accession>A0A0F7SZ51</accession>
<comment type="similarity">
    <text evidence="1">Belongs to the MOG1 family.</text>
</comment>
<dbReference type="GO" id="GO:0006606">
    <property type="term" value="P:protein import into nucleus"/>
    <property type="evidence" value="ECO:0007669"/>
    <property type="project" value="TreeGrafter"/>
</dbReference>
<name>A0A0F7SZ51_PHARH</name>
<reference evidence="4" key="1">
    <citation type="submission" date="2014-08" db="EMBL/GenBank/DDBJ databases">
        <authorList>
            <person name="Sharma Rahul"/>
            <person name="Thines Marco"/>
        </authorList>
    </citation>
    <scope>NUCLEOTIDE SEQUENCE</scope>
</reference>
<proteinExistence type="inferred from homology"/>
<evidence type="ECO:0000256" key="2">
    <source>
        <dbReference type="ARBA" id="ARBA00022448"/>
    </source>
</evidence>
<dbReference type="GO" id="GO:0005634">
    <property type="term" value="C:nucleus"/>
    <property type="evidence" value="ECO:0007669"/>
    <property type="project" value="TreeGrafter"/>
</dbReference>
<dbReference type="PANTHER" id="PTHR15837">
    <property type="entry name" value="RAN GUANINE NUCLEOTIDE RELEASE FACTOR"/>
    <property type="match status" value="1"/>
</dbReference>
<dbReference type="PANTHER" id="PTHR15837:SF0">
    <property type="entry name" value="RAN GUANINE NUCLEOTIDE RELEASE FACTOR"/>
    <property type="match status" value="1"/>
</dbReference>
<dbReference type="EMBL" id="LN483332">
    <property type="protein sequence ID" value="CED85598.1"/>
    <property type="molecule type" value="Genomic_DNA"/>
</dbReference>
<keyword evidence="2" id="KW-0813">Transport</keyword>
<dbReference type="Pfam" id="PF04603">
    <property type="entry name" value="Mog1"/>
    <property type="match status" value="1"/>
</dbReference>
<dbReference type="SUPFAM" id="SSF55724">
    <property type="entry name" value="Mog1p/PsbP-like"/>
    <property type="match status" value="1"/>
</dbReference>